<accession>A0A0M0BPR4</accession>
<evidence type="ECO:0000259" key="2">
    <source>
        <dbReference type="Pfam" id="PF21113"/>
    </source>
</evidence>
<sequence length="412" mass="42970">MVECWLPYGRTEAHISVPLRDLIGVAEPEPGQPAPDAVEAIRDSLRNPTGAAALEQLVEPGTPIAIAIDGTISPRAASAAASSIVEELKLAGASVGNTSIVIGNGCRERSDPLLVEALKVHEALQGVDVVEQRAGSQNLVDLGTTSRGTKVEVNGRFAGAGLRIAVGEVLLDALAGFRGAHTVVLPAISGLTTIEANRSLAFDESAAPGVVEGNPVLADVLESARMAGIDFAVNLIESPLGGLLGARSGGLEESWRRAIADLGDSFRVEAEADADVIVVSAGGIKFDFDLYNGAWALRGASQIAKRDATIILLAECSEGLGAPGLAKLSHIDSLSELRRRYMLGGEAVHLIKSTIRRNRVVLVSTLPRHLTEPLGLSSARTANDALESAVLGRRERRTLVITHGCSTLPVAV</sequence>
<reference evidence="3 4" key="1">
    <citation type="submission" date="2015-06" db="EMBL/GenBank/DDBJ databases">
        <title>New insights into the roles of widespread benthic archaea in carbon and nitrogen cycling.</title>
        <authorList>
            <person name="Lazar C.S."/>
            <person name="Baker B.J."/>
            <person name="Seitz K.W."/>
            <person name="Hyde A.S."/>
            <person name="Dick G.J."/>
            <person name="Hinrichs K.-U."/>
            <person name="Teske A.P."/>
        </authorList>
    </citation>
    <scope>NUCLEOTIDE SEQUENCE [LARGE SCALE GENOMIC DNA]</scope>
    <source>
        <strain evidence="3">DG-45</strain>
    </source>
</reference>
<dbReference type="GO" id="GO:0050043">
    <property type="term" value="F:lactate racemase activity"/>
    <property type="evidence" value="ECO:0007669"/>
    <property type="project" value="InterPro"/>
</dbReference>
<evidence type="ECO:0000259" key="1">
    <source>
        <dbReference type="Pfam" id="PF09861"/>
    </source>
</evidence>
<dbReference type="Gene3D" id="3.90.226.30">
    <property type="match status" value="1"/>
</dbReference>
<dbReference type="Pfam" id="PF09861">
    <property type="entry name" value="Lar_N"/>
    <property type="match status" value="1"/>
</dbReference>
<evidence type="ECO:0000313" key="3">
    <source>
        <dbReference type="EMBL" id="KON30360.1"/>
    </source>
</evidence>
<protein>
    <submittedName>
        <fullName evidence="3">Uncharacterized protein</fullName>
    </submittedName>
</protein>
<dbReference type="PANTHER" id="PTHR33171:SF17">
    <property type="entry name" value="LARA-LIKE N-TERMINAL DOMAIN-CONTAINING PROTEIN"/>
    <property type="match status" value="1"/>
</dbReference>
<comment type="caution">
    <text evidence="3">The sequence shown here is derived from an EMBL/GenBank/DDBJ whole genome shotgun (WGS) entry which is preliminary data.</text>
</comment>
<feature type="domain" description="Lactate racemase C-terminal" evidence="2">
    <location>
        <begin position="272"/>
        <end position="406"/>
    </location>
</feature>
<dbReference type="PANTHER" id="PTHR33171">
    <property type="entry name" value="LAR_N DOMAIN-CONTAINING PROTEIN"/>
    <property type="match status" value="1"/>
</dbReference>
<dbReference type="InterPro" id="IPR048068">
    <property type="entry name" value="LarA-like"/>
</dbReference>
<gene>
    <name evidence="3" type="ORF">AC482_03970</name>
</gene>
<dbReference type="Pfam" id="PF21113">
    <property type="entry name" value="LarA_C"/>
    <property type="match status" value="1"/>
</dbReference>
<dbReference type="EMBL" id="LFWZ01000033">
    <property type="protein sequence ID" value="KON30360.1"/>
    <property type="molecule type" value="Genomic_DNA"/>
</dbReference>
<proteinExistence type="predicted"/>
<dbReference type="Proteomes" id="UP000037210">
    <property type="component" value="Unassembled WGS sequence"/>
</dbReference>
<dbReference type="InterPro" id="IPR018657">
    <property type="entry name" value="LarA-like_N"/>
</dbReference>
<dbReference type="AlphaFoldDB" id="A0A0M0BPR4"/>
<dbReference type="Gene3D" id="3.40.50.11440">
    <property type="match status" value="1"/>
</dbReference>
<organism evidence="3 4">
    <name type="scientific">miscellaneous Crenarchaeota group-15 archaeon DG-45</name>
    <dbReference type="NCBI Taxonomy" id="1685127"/>
    <lineage>
        <taxon>Archaea</taxon>
        <taxon>Candidatus Bathyarchaeota</taxon>
        <taxon>MCG-15</taxon>
    </lineage>
</organism>
<dbReference type="InterPro" id="IPR048520">
    <property type="entry name" value="LarA_C"/>
</dbReference>
<feature type="domain" description="LarA-like N-terminal" evidence="1">
    <location>
        <begin position="8"/>
        <end position="204"/>
    </location>
</feature>
<name>A0A0M0BPR4_9ARCH</name>
<dbReference type="InterPro" id="IPR043166">
    <property type="entry name" value="LarA-like_C"/>
</dbReference>
<evidence type="ECO:0000313" key="4">
    <source>
        <dbReference type="Proteomes" id="UP000037210"/>
    </source>
</evidence>